<name>A0A5B8SUK1_9GAMM</name>
<accession>A0A5B8SUK1</accession>
<dbReference type="RefSeq" id="WP_147183695.1">
    <property type="nucleotide sequence ID" value="NZ_CP042382.1"/>
</dbReference>
<dbReference type="NCBIfam" id="TIGR03765">
    <property type="entry name" value="ICE_PFL_4695"/>
    <property type="match status" value="1"/>
</dbReference>
<protein>
    <submittedName>
        <fullName evidence="1">Integrating conjugative element protein</fullName>
    </submittedName>
</protein>
<dbReference type="OrthoDB" id="8560395at2"/>
<dbReference type="AlphaFoldDB" id="A0A5B8SUK1"/>
<keyword evidence="2" id="KW-1185">Reference proteome</keyword>
<dbReference type="Pfam" id="PF11072">
    <property type="entry name" value="DUF2859"/>
    <property type="match status" value="1"/>
</dbReference>
<proteinExistence type="predicted"/>
<dbReference type="EMBL" id="CP042382">
    <property type="protein sequence ID" value="QEA38633.1"/>
    <property type="molecule type" value="Genomic_DNA"/>
</dbReference>
<gene>
    <name evidence="1" type="ORF">FGL86_05765</name>
</gene>
<sequence length="175" mass="18946">MLALVPLAQAQLSAQRPPGLPTLSVVADHGGEPARPYFVAINGAGVDEQEGYSPQVGAQYPTQRHGEQDMLPLESDRLTPGRVESRSIELPGGFTPIFLIGDDDLSHQWLVQRGDILREMNAVGLVVQVQDIASLKALRAETQGLELRPVSGDGLADRLGLQHYPVLISRRGIEQ</sequence>
<organism evidence="1 2">
    <name type="scientific">Pistricoccus aurantiacus</name>
    <dbReference type="NCBI Taxonomy" id="1883414"/>
    <lineage>
        <taxon>Bacteria</taxon>
        <taxon>Pseudomonadati</taxon>
        <taxon>Pseudomonadota</taxon>
        <taxon>Gammaproteobacteria</taxon>
        <taxon>Oceanospirillales</taxon>
        <taxon>Halomonadaceae</taxon>
        <taxon>Pistricoccus</taxon>
    </lineage>
</organism>
<dbReference type="KEGG" id="paur:FGL86_05765"/>
<evidence type="ECO:0000313" key="2">
    <source>
        <dbReference type="Proteomes" id="UP000321272"/>
    </source>
</evidence>
<dbReference type="Proteomes" id="UP000321272">
    <property type="component" value="Chromosome"/>
</dbReference>
<reference evidence="1 2" key="1">
    <citation type="submission" date="2019-06" db="EMBL/GenBank/DDBJ databases">
        <title>Genome analyses of bacteria isolated from kimchi.</title>
        <authorList>
            <person name="Lee S."/>
            <person name="Ahn S."/>
            <person name="Roh S."/>
        </authorList>
    </citation>
    <scope>NUCLEOTIDE SEQUENCE [LARGE SCALE GENOMIC DNA]</scope>
    <source>
        <strain evidence="1 2">CBA4606</strain>
    </source>
</reference>
<evidence type="ECO:0000313" key="1">
    <source>
        <dbReference type="EMBL" id="QEA38633.1"/>
    </source>
</evidence>
<dbReference type="InterPro" id="IPR021300">
    <property type="entry name" value="Integr_conj_element_PFL4695"/>
</dbReference>